<sequence>MAVGSSFDHWQKDVFFSAAEEVQESADALESLYRIWMRYLKDGFPSGAEDELRRELHIALGTAKWQLEEFEKAVRLSHENYPSEAQTITRHEHFMGAIGNQISHIEKAVRDEGKQPLRWIQLNAEEQDDFALFLSEVPLNLQDSSQGNSWSECAKGSKDTVVASNGSRHAMEVAMREPHKSVEQLRGLGRTSSSVDESSWKIEVSDDIEADSRQSVEPIPEMRINPSILSRLWKSVESSRLRLFRNSSKKLKSEEQLQFRHGFLNYMDMTRIACLAQVRFYHWTCKFSLLNVSKKHETISILLCQLLALVCIEVFICGHCDYCIIIMPCVFEQRISRLTERSRGCFKATSSQQLAARIEVVQRQIPGSQYQMQFGPSLRLAFLLLLSIILIGELFFKIARTVLRLKSAMADIYQKLKAIKDVQSDFRHQISLLIQPMLQALDAAFAHYDAEEHKHSAKMEPNRMVLFLMAVGSSFDHWQKDVFFSAAEEVQESADALESLYRIWMRYLKDGFPSGAEDELRRELHIALGTAKWQVVLSAQH</sequence>
<dbReference type="PANTHER" id="PTHR34949:SF3">
    <property type="entry name" value="OS08G0244100 PROTEIN"/>
    <property type="match status" value="1"/>
</dbReference>
<evidence type="ECO:0000256" key="9">
    <source>
        <dbReference type="SAM" id="Phobius"/>
    </source>
</evidence>
<proteinExistence type="inferred from homology"/>
<evidence type="ECO:0000259" key="10">
    <source>
        <dbReference type="Pfam" id="PF09177"/>
    </source>
</evidence>
<keyword evidence="5 9" id="KW-1133">Transmembrane helix</keyword>
<dbReference type="Pfam" id="PF09177">
    <property type="entry name" value="STX6_10_61_N"/>
    <property type="match status" value="2"/>
</dbReference>
<comment type="caution">
    <text evidence="11">The sequence shown here is derived from an EMBL/GenBank/DDBJ whole genome shotgun (WGS) entry which is preliminary data.</text>
</comment>
<dbReference type="AlphaFoldDB" id="A0A8J5CU83"/>
<keyword evidence="3 9" id="KW-0812">Transmembrane</keyword>
<dbReference type="Proteomes" id="UP000734854">
    <property type="component" value="Unassembled WGS sequence"/>
</dbReference>
<feature type="domain" description="Syntaxin 6/10/61 N-terminal" evidence="10">
    <location>
        <begin position="481"/>
        <end position="535"/>
    </location>
</feature>
<evidence type="ECO:0000313" key="11">
    <source>
        <dbReference type="EMBL" id="KAG6469746.1"/>
    </source>
</evidence>
<evidence type="ECO:0000256" key="6">
    <source>
        <dbReference type="ARBA" id="ARBA00023034"/>
    </source>
</evidence>
<comment type="similarity">
    <text evidence="1">Belongs to the syntaxin family.</text>
</comment>
<evidence type="ECO:0000256" key="8">
    <source>
        <dbReference type="ARBA" id="ARBA00037801"/>
    </source>
</evidence>
<evidence type="ECO:0000256" key="7">
    <source>
        <dbReference type="ARBA" id="ARBA00023136"/>
    </source>
</evidence>
<dbReference type="GO" id="GO:0016020">
    <property type="term" value="C:membrane"/>
    <property type="evidence" value="ECO:0007669"/>
    <property type="project" value="InterPro"/>
</dbReference>
<feature type="transmembrane region" description="Helical" evidence="9">
    <location>
        <begin position="378"/>
        <end position="396"/>
    </location>
</feature>
<reference evidence="11 12" key="1">
    <citation type="submission" date="2020-08" db="EMBL/GenBank/DDBJ databases">
        <title>Plant Genome Project.</title>
        <authorList>
            <person name="Zhang R.-G."/>
        </authorList>
    </citation>
    <scope>NUCLEOTIDE SEQUENCE [LARGE SCALE GENOMIC DNA]</scope>
    <source>
        <tissue evidence="11">Rhizome</tissue>
    </source>
</reference>
<organism evidence="11 12">
    <name type="scientific">Zingiber officinale</name>
    <name type="common">Ginger</name>
    <name type="synonym">Amomum zingiber</name>
    <dbReference type="NCBI Taxonomy" id="94328"/>
    <lineage>
        <taxon>Eukaryota</taxon>
        <taxon>Viridiplantae</taxon>
        <taxon>Streptophyta</taxon>
        <taxon>Embryophyta</taxon>
        <taxon>Tracheophyta</taxon>
        <taxon>Spermatophyta</taxon>
        <taxon>Magnoliopsida</taxon>
        <taxon>Liliopsida</taxon>
        <taxon>Zingiberales</taxon>
        <taxon>Zingiberaceae</taxon>
        <taxon>Zingiber</taxon>
    </lineage>
</organism>
<evidence type="ECO:0000256" key="2">
    <source>
        <dbReference type="ARBA" id="ARBA00022448"/>
    </source>
</evidence>
<dbReference type="Gene3D" id="1.20.58.90">
    <property type="match status" value="2"/>
</dbReference>
<evidence type="ECO:0000256" key="3">
    <source>
        <dbReference type="ARBA" id="ARBA00022692"/>
    </source>
</evidence>
<gene>
    <name evidence="11" type="ORF">ZIOFF_070677</name>
</gene>
<dbReference type="PANTHER" id="PTHR34949">
    <property type="entry name" value="OS05G0443700 PROTEIN"/>
    <property type="match status" value="1"/>
</dbReference>
<keyword evidence="7 9" id="KW-0472">Membrane</keyword>
<feature type="domain" description="Syntaxin 6/10/61 N-terminal" evidence="10">
    <location>
        <begin position="13"/>
        <end position="106"/>
    </location>
</feature>
<name>A0A8J5CU83_ZINOF</name>
<dbReference type="InterPro" id="IPR010989">
    <property type="entry name" value="SNARE"/>
</dbReference>
<keyword evidence="6" id="KW-0333">Golgi apparatus</keyword>
<keyword evidence="2" id="KW-0813">Transport</keyword>
<evidence type="ECO:0000256" key="5">
    <source>
        <dbReference type="ARBA" id="ARBA00022989"/>
    </source>
</evidence>
<dbReference type="CDD" id="cd21442">
    <property type="entry name" value="SNARE_NTD_STX6-like"/>
    <property type="match status" value="1"/>
</dbReference>
<keyword evidence="12" id="KW-1185">Reference proteome</keyword>
<evidence type="ECO:0000313" key="12">
    <source>
        <dbReference type="Proteomes" id="UP000734854"/>
    </source>
</evidence>
<dbReference type="GO" id="GO:0048193">
    <property type="term" value="P:Golgi vesicle transport"/>
    <property type="evidence" value="ECO:0007669"/>
    <property type="project" value="InterPro"/>
</dbReference>
<protein>
    <recommendedName>
        <fullName evidence="10">Syntaxin 6/10/61 N-terminal domain-containing protein</fullName>
    </recommendedName>
</protein>
<comment type="subcellular location">
    <subcellularLocation>
        <location evidence="8">Golgi apparatus</location>
        <location evidence="8">trans-Golgi network membrane</location>
        <topology evidence="8">Single-pass type IV membrane protein</topology>
    </subcellularLocation>
</comment>
<dbReference type="InterPro" id="IPR015260">
    <property type="entry name" value="Syntaxin-6/10/61_N"/>
</dbReference>
<accession>A0A8J5CU83</accession>
<dbReference type="SUPFAM" id="SSF47661">
    <property type="entry name" value="t-snare proteins"/>
    <property type="match status" value="2"/>
</dbReference>
<dbReference type="GO" id="GO:0015031">
    <property type="term" value="P:protein transport"/>
    <property type="evidence" value="ECO:0007669"/>
    <property type="project" value="UniProtKB-KW"/>
</dbReference>
<evidence type="ECO:0000256" key="1">
    <source>
        <dbReference type="ARBA" id="ARBA00009063"/>
    </source>
</evidence>
<evidence type="ECO:0000256" key="4">
    <source>
        <dbReference type="ARBA" id="ARBA00022927"/>
    </source>
</evidence>
<dbReference type="EMBL" id="JACMSC010000021">
    <property type="protein sequence ID" value="KAG6469746.1"/>
    <property type="molecule type" value="Genomic_DNA"/>
</dbReference>
<dbReference type="FunFam" id="1.20.58.90:FF:000004">
    <property type="entry name" value="Syntaxin 10"/>
    <property type="match status" value="1"/>
</dbReference>
<dbReference type="GO" id="GO:0005794">
    <property type="term" value="C:Golgi apparatus"/>
    <property type="evidence" value="ECO:0007669"/>
    <property type="project" value="UniProtKB-SubCell"/>
</dbReference>
<keyword evidence="4" id="KW-0653">Protein transport</keyword>